<dbReference type="GO" id="GO:0005886">
    <property type="term" value="C:plasma membrane"/>
    <property type="evidence" value="ECO:0007669"/>
    <property type="project" value="TreeGrafter"/>
</dbReference>
<accession>A0A433TWV1</accession>
<proteinExistence type="predicted"/>
<keyword evidence="2 5" id="KW-0812">Transmembrane</keyword>
<dbReference type="AlphaFoldDB" id="A0A433TWV1"/>
<feature type="transmembrane region" description="Helical" evidence="5">
    <location>
        <begin position="114"/>
        <end position="135"/>
    </location>
</feature>
<evidence type="ECO:0000313" key="6">
    <source>
        <dbReference type="EMBL" id="RUS86007.1"/>
    </source>
</evidence>
<dbReference type="EMBL" id="RQTK01000153">
    <property type="protein sequence ID" value="RUS86007.1"/>
    <property type="molecule type" value="Genomic_DNA"/>
</dbReference>
<gene>
    <name evidence="6" type="ORF">EGW08_006219</name>
</gene>
<evidence type="ECO:0000313" key="7">
    <source>
        <dbReference type="Proteomes" id="UP000271974"/>
    </source>
</evidence>
<dbReference type="Pfam" id="PF10242">
    <property type="entry name" value="L_HMGIC_fpl"/>
    <property type="match status" value="2"/>
</dbReference>
<evidence type="ECO:0000256" key="3">
    <source>
        <dbReference type="ARBA" id="ARBA00022989"/>
    </source>
</evidence>
<dbReference type="GO" id="GO:0007605">
    <property type="term" value="P:sensory perception of sound"/>
    <property type="evidence" value="ECO:0007669"/>
    <property type="project" value="TreeGrafter"/>
</dbReference>
<evidence type="ECO:0000256" key="4">
    <source>
        <dbReference type="ARBA" id="ARBA00023136"/>
    </source>
</evidence>
<dbReference type="OrthoDB" id="5873721at2759"/>
<dbReference type="PANTHER" id="PTHR12489">
    <property type="entry name" value="LIPOMA HMGIC FUSION PARTNER-LIKE PROTEIN"/>
    <property type="match status" value="1"/>
</dbReference>
<protein>
    <submittedName>
        <fullName evidence="6">Uncharacterized protein</fullName>
    </submittedName>
</protein>
<evidence type="ECO:0000256" key="1">
    <source>
        <dbReference type="ARBA" id="ARBA00004141"/>
    </source>
</evidence>
<keyword evidence="7" id="KW-1185">Reference proteome</keyword>
<dbReference type="PANTHER" id="PTHR12489:SF1">
    <property type="entry name" value="LP10272P"/>
    <property type="match status" value="1"/>
</dbReference>
<comment type="caution">
    <text evidence="6">The sequence shown here is derived from an EMBL/GenBank/DDBJ whole genome shotgun (WGS) entry which is preliminary data.</text>
</comment>
<dbReference type="Proteomes" id="UP000271974">
    <property type="component" value="Unassembled WGS sequence"/>
</dbReference>
<organism evidence="6 7">
    <name type="scientific">Elysia chlorotica</name>
    <name type="common">Eastern emerald elysia</name>
    <name type="synonym">Sea slug</name>
    <dbReference type="NCBI Taxonomy" id="188477"/>
    <lineage>
        <taxon>Eukaryota</taxon>
        <taxon>Metazoa</taxon>
        <taxon>Spiralia</taxon>
        <taxon>Lophotrochozoa</taxon>
        <taxon>Mollusca</taxon>
        <taxon>Gastropoda</taxon>
        <taxon>Heterobranchia</taxon>
        <taxon>Euthyneura</taxon>
        <taxon>Panpulmonata</taxon>
        <taxon>Sacoglossa</taxon>
        <taxon>Placobranchoidea</taxon>
        <taxon>Plakobranchidae</taxon>
        <taxon>Elysia</taxon>
    </lineage>
</organism>
<keyword evidence="3 5" id="KW-1133">Transmembrane helix</keyword>
<evidence type="ECO:0000256" key="5">
    <source>
        <dbReference type="SAM" id="Phobius"/>
    </source>
</evidence>
<evidence type="ECO:0000256" key="2">
    <source>
        <dbReference type="ARBA" id="ARBA00022692"/>
    </source>
</evidence>
<keyword evidence="4 5" id="KW-0472">Membrane</keyword>
<sequence>MQASVYNPLPKLPITMKDRETEYNTELTKIRHTNYVRNSRAIVVLWAFFTIVFLILNVVVFIQPQWIGDSNESAVGGFFGLYRSMHVTMKDRETEYNTELTKIRHTNYVRNSRAIVVLWAFFTIVFLILNVVVFIQPQWIGDSNESAVGGFFGLYRRCEEISIGDDYVCKGDFIEFDSILNSYFKVS</sequence>
<name>A0A433TWV1_ELYCH</name>
<dbReference type="STRING" id="188477.A0A433TWV1"/>
<dbReference type="InterPro" id="IPR019372">
    <property type="entry name" value="LHFPL"/>
</dbReference>
<reference evidence="6 7" key="1">
    <citation type="submission" date="2019-01" db="EMBL/GenBank/DDBJ databases">
        <title>A draft genome assembly of the solar-powered sea slug Elysia chlorotica.</title>
        <authorList>
            <person name="Cai H."/>
            <person name="Li Q."/>
            <person name="Fang X."/>
            <person name="Li J."/>
            <person name="Curtis N.E."/>
            <person name="Altenburger A."/>
            <person name="Shibata T."/>
            <person name="Feng M."/>
            <person name="Maeda T."/>
            <person name="Schwartz J.A."/>
            <person name="Shigenobu S."/>
            <person name="Lundholm N."/>
            <person name="Nishiyama T."/>
            <person name="Yang H."/>
            <person name="Hasebe M."/>
            <person name="Li S."/>
            <person name="Pierce S.K."/>
            <person name="Wang J."/>
        </authorList>
    </citation>
    <scope>NUCLEOTIDE SEQUENCE [LARGE SCALE GENOMIC DNA]</scope>
    <source>
        <strain evidence="6">EC2010</strain>
        <tissue evidence="6">Whole organism of an adult</tissue>
    </source>
</reference>
<feature type="transmembrane region" description="Helical" evidence="5">
    <location>
        <begin position="41"/>
        <end position="62"/>
    </location>
</feature>
<comment type="subcellular location">
    <subcellularLocation>
        <location evidence="1">Membrane</location>
        <topology evidence="1">Multi-pass membrane protein</topology>
    </subcellularLocation>
</comment>